<sequence>MNHQPRGNESAPPVEELREMVAHTREELGRTVDAPAAKAAVKAQAMEKAADLKEQAVAKAAVVTDQLRESAVHAARLAKDKIPDPAVDKAAQAAAQLHATAARAGRLAAERTPDPVADKAGQWAAAARAHRMPLVVAAGALGALLLVLRSRRHR</sequence>
<accession>A0ABZ1LNP9</accession>
<dbReference type="RefSeq" id="WP_327159578.1">
    <property type="nucleotide sequence ID" value="NZ_CP108062.1"/>
</dbReference>
<feature type="transmembrane region" description="Helical" evidence="1">
    <location>
        <begin position="132"/>
        <end position="148"/>
    </location>
</feature>
<keyword evidence="1" id="KW-0812">Transmembrane</keyword>
<dbReference type="EMBL" id="CP108188">
    <property type="protein sequence ID" value="WTR75018.1"/>
    <property type="molecule type" value="Genomic_DNA"/>
</dbReference>
<name>A0ABZ1LNP9_9ACTN</name>
<dbReference type="InterPro" id="IPR022062">
    <property type="entry name" value="DUF3618"/>
</dbReference>
<keyword evidence="1" id="KW-1133">Transmembrane helix</keyword>
<proteinExistence type="predicted"/>
<reference evidence="2 3" key="1">
    <citation type="submission" date="2022-10" db="EMBL/GenBank/DDBJ databases">
        <title>The complete genomes of actinobacterial strains from the NBC collection.</title>
        <authorList>
            <person name="Joergensen T.S."/>
            <person name="Alvarez Arevalo M."/>
            <person name="Sterndorff E.B."/>
            <person name="Faurdal D."/>
            <person name="Vuksanovic O."/>
            <person name="Mourched A.-S."/>
            <person name="Charusanti P."/>
            <person name="Shaw S."/>
            <person name="Blin K."/>
            <person name="Weber T."/>
        </authorList>
    </citation>
    <scope>NUCLEOTIDE SEQUENCE [LARGE SCALE GENOMIC DNA]</scope>
    <source>
        <strain evidence="2 3">NBC_00123</strain>
    </source>
</reference>
<keyword evidence="3" id="KW-1185">Reference proteome</keyword>
<dbReference type="Pfam" id="PF12277">
    <property type="entry name" value="DUF3618"/>
    <property type="match status" value="1"/>
</dbReference>
<evidence type="ECO:0000313" key="2">
    <source>
        <dbReference type="EMBL" id="WTR75018.1"/>
    </source>
</evidence>
<evidence type="ECO:0000313" key="3">
    <source>
        <dbReference type="Proteomes" id="UP001622594"/>
    </source>
</evidence>
<protein>
    <submittedName>
        <fullName evidence="2">DUF3618 domain-containing protein</fullName>
    </submittedName>
</protein>
<evidence type="ECO:0000256" key="1">
    <source>
        <dbReference type="SAM" id="Phobius"/>
    </source>
</evidence>
<organism evidence="2 3">
    <name type="scientific">Streptomyces zaomyceticus</name>
    <dbReference type="NCBI Taxonomy" id="68286"/>
    <lineage>
        <taxon>Bacteria</taxon>
        <taxon>Bacillati</taxon>
        <taxon>Actinomycetota</taxon>
        <taxon>Actinomycetes</taxon>
        <taxon>Kitasatosporales</taxon>
        <taxon>Streptomycetaceae</taxon>
        <taxon>Streptomyces</taxon>
    </lineage>
</organism>
<keyword evidence="1" id="KW-0472">Membrane</keyword>
<dbReference type="Proteomes" id="UP001622594">
    <property type="component" value="Chromosome"/>
</dbReference>
<gene>
    <name evidence="2" type="ORF">OG814_40025</name>
</gene>